<feature type="transmembrane region" description="Helical" evidence="1">
    <location>
        <begin position="295"/>
        <end position="313"/>
    </location>
</feature>
<accession>A0ABQ1SEI0</accession>
<evidence type="ECO:0000256" key="1">
    <source>
        <dbReference type="SAM" id="Phobius"/>
    </source>
</evidence>
<organism evidence="2 3">
    <name type="scientific">Psychroflexus planctonicus</name>
    <dbReference type="NCBI Taxonomy" id="1526575"/>
    <lineage>
        <taxon>Bacteria</taxon>
        <taxon>Pseudomonadati</taxon>
        <taxon>Bacteroidota</taxon>
        <taxon>Flavobacteriia</taxon>
        <taxon>Flavobacteriales</taxon>
        <taxon>Flavobacteriaceae</taxon>
        <taxon>Psychroflexus</taxon>
    </lineage>
</organism>
<keyword evidence="1" id="KW-1133">Transmembrane helix</keyword>
<feature type="transmembrane region" description="Helical" evidence="1">
    <location>
        <begin position="47"/>
        <end position="62"/>
    </location>
</feature>
<keyword evidence="1" id="KW-0812">Transmembrane</keyword>
<name>A0ABQ1SEI0_9FLAO</name>
<keyword evidence="1" id="KW-0472">Membrane</keyword>
<gene>
    <name evidence="2" type="ORF">GCM10010832_12470</name>
</gene>
<evidence type="ECO:0008006" key="4">
    <source>
        <dbReference type="Google" id="ProtNLM"/>
    </source>
</evidence>
<evidence type="ECO:0000313" key="3">
    <source>
        <dbReference type="Proteomes" id="UP000599179"/>
    </source>
</evidence>
<dbReference type="RefSeq" id="WP_188458249.1">
    <property type="nucleotide sequence ID" value="NZ_BMGM01000005.1"/>
</dbReference>
<evidence type="ECO:0000313" key="2">
    <source>
        <dbReference type="EMBL" id="GGE33814.1"/>
    </source>
</evidence>
<comment type="caution">
    <text evidence="2">The sequence shown here is derived from an EMBL/GenBank/DDBJ whole genome shotgun (WGS) entry which is preliminary data.</text>
</comment>
<keyword evidence="3" id="KW-1185">Reference proteome</keyword>
<protein>
    <recommendedName>
        <fullName evidence="4">Chain length determinant protein</fullName>
    </recommendedName>
</protein>
<reference evidence="3" key="1">
    <citation type="journal article" date="2019" name="Int. J. Syst. Evol. Microbiol.">
        <title>The Global Catalogue of Microorganisms (GCM) 10K type strain sequencing project: providing services to taxonomists for standard genome sequencing and annotation.</title>
        <authorList>
            <consortium name="The Broad Institute Genomics Platform"/>
            <consortium name="The Broad Institute Genome Sequencing Center for Infectious Disease"/>
            <person name="Wu L."/>
            <person name="Ma J."/>
        </authorList>
    </citation>
    <scope>NUCLEOTIDE SEQUENCE [LARGE SCALE GENOMIC DNA]</scope>
    <source>
        <strain evidence="3">CGMCC 1.12931</strain>
    </source>
</reference>
<proteinExistence type="predicted"/>
<feature type="transmembrane region" description="Helical" evidence="1">
    <location>
        <begin position="24"/>
        <end position="41"/>
    </location>
</feature>
<dbReference type="EMBL" id="BMGM01000005">
    <property type="protein sequence ID" value="GGE33814.1"/>
    <property type="molecule type" value="Genomic_DNA"/>
</dbReference>
<dbReference type="Proteomes" id="UP000599179">
    <property type="component" value="Unassembled WGS sequence"/>
</dbReference>
<sequence>MAENNPTQTNEEIDLGVLFDKIKSFFKSILIGIVQIIQFFWKHKYPLIIVGILGVAVGLYFAKTSEKTHLNELLVQPNYKSTQYVYDKVNAVNKKIISGDSIFLSDIFGANYKKVKEIEIEPVVDVYGLVSESEEIQETFKVLFVENGNASFFEDDVNKINYTQHKIRILVKGDEDNETITMQFFDYLNSNSFYQKQKELIYIKTQDQLEENKLMRRQIDSVIAYVQKNPSPQLSNQGLSFSGSQEISELIDRKRSLFVNDFDLLRRLATEEDVIALVDKTTGIMDRSYNFSFKIVPFLFVGIYCFIFLFIYLRRKVITLL</sequence>